<protein>
    <submittedName>
        <fullName evidence="4">Opacity-associated protein A</fullName>
    </submittedName>
</protein>
<dbReference type="Proteomes" id="UP000005467">
    <property type="component" value="Unassembled WGS sequence"/>
</dbReference>
<dbReference type="EMBL" id="AEVG01000155">
    <property type="protein sequence ID" value="EFX90555.1"/>
    <property type="molecule type" value="Genomic_DNA"/>
</dbReference>
<dbReference type="InterPro" id="IPR007340">
    <property type="entry name" value="LysM_Opacity-associatedA"/>
</dbReference>
<evidence type="ECO:0000313" key="4">
    <source>
        <dbReference type="EMBL" id="EFX90555.1"/>
    </source>
</evidence>
<gene>
    <name evidence="4" type="ORF">HMPREF0027_2394</name>
</gene>
<name>E8KKM7_9PAST</name>
<feature type="compositionally biased region" description="Basic and acidic residues" evidence="1">
    <location>
        <begin position="212"/>
        <end position="226"/>
    </location>
</feature>
<accession>E8KKM7</accession>
<feature type="domain" description="Opacity-associated protein A LysM-like" evidence="3">
    <location>
        <begin position="375"/>
        <end position="450"/>
    </location>
</feature>
<reference evidence="4 5" key="1">
    <citation type="submission" date="2011-01" db="EMBL/GenBank/DDBJ databases">
        <authorList>
            <person name="Muzny D."/>
            <person name="Qin X."/>
            <person name="Deng J."/>
            <person name="Jiang H."/>
            <person name="Liu Y."/>
            <person name="Qu J."/>
            <person name="Song X.-Z."/>
            <person name="Zhang L."/>
            <person name="Thornton R."/>
            <person name="Coyle M."/>
            <person name="Francisco L."/>
            <person name="Jackson L."/>
            <person name="Javaid M."/>
            <person name="Korchina V."/>
            <person name="Kovar C."/>
            <person name="Mata R."/>
            <person name="Mathew T."/>
            <person name="Ngo R."/>
            <person name="Nguyen L."/>
            <person name="Nguyen N."/>
            <person name="Okwuonu G."/>
            <person name="Ongeri F."/>
            <person name="Pham C."/>
            <person name="Simmons D."/>
            <person name="Wilczek-Boney K."/>
            <person name="Hale W."/>
            <person name="Jakkamsetti A."/>
            <person name="Pham P."/>
            <person name="Ruth R."/>
            <person name="San Lucas F."/>
            <person name="Warren J."/>
            <person name="Zhang J."/>
            <person name="Zhao Z."/>
            <person name="Zhou C."/>
            <person name="Zhu D."/>
            <person name="Lee S."/>
            <person name="Bess C."/>
            <person name="Blankenburg K."/>
            <person name="Forbes L."/>
            <person name="Fu Q."/>
            <person name="Gubbala S."/>
            <person name="Hirani K."/>
            <person name="Jayaseelan J.C."/>
            <person name="Lara F."/>
            <person name="Munidasa M."/>
            <person name="Palculict T."/>
            <person name="Patil S."/>
            <person name="Pu L.-L."/>
            <person name="Saada N."/>
            <person name="Tang L."/>
            <person name="Weissenberger G."/>
            <person name="Zhu Y."/>
            <person name="Hemphill L."/>
            <person name="Shang Y."/>
            <person name="Youmans B."/>
            <person name="Ayvaz T."/>
            <person name="Ross M."/>
            <person name="Santibanez J."/>
            <person name="Aqrawi P."/>
            <person name="Gross S."/>
            <person name="Joshi V."/>
            <person name="Fowler G."/>
            <person name="Nazareth L."/>
            <person name="Reid J."/>
            <person name="Worley K."/>
            <person name="Petrosino J."/>
            <person name="Highlander S."/>
            <person name="Gibbs R."/>
        </authorList>
    </citation>
    <scope>NUCLEOTIDE SEQUENCE [LARGE SCALE GENOMIC DNA]</scope>
    <source>
        <strain evidence="4 5">ATCC 25976</strain>
    </source>
</reference>
<feature type="compositionally biased region" description="Polar residues" evidence="1">
    <location>
        <begin position="260"/>
        <end position="276"/>
    </location>
</feature>
<keyword evidence="2" id="KW-0812">Transmembrane</keyword>
<evidence type="ECO:0000259" key="3">
    <source>
        <dbReference type="Pfam" id="PF04225"/>
    </source>
</evidence>
<sequence>MSQNNFRKEPTFGEPSVAQSAEQVAEAIINSDSAKSVEAAKVIASNATVSLHSNQAPSYTFTPVMKRPVDDTTPLKSIEEAQKVNTEISETEELKVAQNSGFAFSPVAEETAEEVKKAEPEQVGKLVTEEKPTMNTSNENRVIPAVNSTPAAEAVAVASVPSKFRRLGLVAILAAILAAIFFWLKPSAPETVEELQSQQGSSLPIEFRPVDEEEAKRAEAQAKAEQEAIAQQQAQQAQQIQQDMNVATTQPTTEAAPATSVTPTTEIPAATASTTNVVAEESKVEPAPVVDKPVVQPAPVKPKTQGSVIHQAEAPKQPKVKAITADEFNAKKAKNAQLDQLVKNVETGRPVAKTAAPTAAKTAPTKPATVVAVASKTMTVPKGTSLMQVFRDNGLNISDVNAMSKVNKVVSNLKVGERVSVRLDKNNRVVEMSIGSGGKFTRQADGSYSFK</sequence>
<feature type="compositionally biased region" description="Low complexity" evidence="1">
    <location>
        <begin position="227"/>
        <end position="259"/>
    </location>
</feature>
<keyword evidence="2" id="KW-0472">Membrane</keyword>
<comment type="caution">
    <text evidence="4">The sequence shown here is derived from an EMBL/GenBank/DDBJ whole genome shotgun (WGS) entry which is preliminary data.</text>
</comment>
<keyword evidence="2" id="KW-1133">Transmembrane helix</keyword>
<dbReference type="GO" id="GO:0042834">
    <property type="term" value="F:peptidoglycan binding"/>
    <property type="evidence" value="ECO:0007669"/>
    <property type="project" value="InterPro"/>
</dbReference>
<dbReference type="HOGENOM" id="CLU_590047_0_0_6"/>
<organism evidence="4 5">
    <name type="scientific">Actinobacillus ureae ATCC 25976</name>
    <dbReference type="NCBI Taxonomy" id="887324"/>
    <lineage>
        <taxon>Bacteria</taxon>
        <taxon>Pseudomonadati</taxon>
        <taxon>Pseudomonadota</taxon>
        <taxon>Gammaproteobacteria</taxon>
        <taxon>Pasteurellales</taxon>
        <taxon>Pasteurellaceae</taxon>
        <taxon>Actinobacillus</taxon>
    </lineage>
</organism>
<evidence type="ECO:0000313" key="5">
    <source>
        <dbReference type="Proteomes" id="UP000005467"/>
    </source>
</evidence>
<dbReference type="Pfam" id="PF04225">
    <property type="entry name" value="LysM_OapA"/>
    <property type="match status" value="1"/>
</dbReference>
<evidence type="ECO:0000256" key="2">
    <source>
        <dbReference type="SAM" id="Phobius"/>
    </source>
</evidence>
<feature type="region of interest" description="Disordered" evidence="1">
    <location>
        <begin position="212"/>
        <end position="276"/>
    </location>
</feature>
<keyword evidence="5" id="KW-1185">Reference proteome</keyword>
<proteinExistence type="predicted"/>
<evidence type="ECO:0000256" key="1">
    <source>
        <dbReference type="SAM" id="MobiDB-lite"/>
    </source>
</evidence>
<feature type="transmembrane region" description="Helical" evidence="2">
    <location>
        <begin position="167"/>
        <end position="184"/>
    </location>
</feature>
<dbReference type="AlphaFoldDB" id="E8KKM7"/>
<dbReference type="RefSeq" id="WP_005625221.1">
    <property type="nucleotide sequence ID" value="NZ_GL831081.1"/>
</dbReference>